<accession>A0ABZ0D1Q0</accession>
<dbReference type="RefSeq" id="WP_316701923.1">
    <property type="nucleotide sequence ID" value="NZ_CP136336.1"/>
</dbReference>
<dbReference type="EC" id="2.1.-.-" evidence="4"/>
<dbReference type="PANTHER" id="PTHR43464:SF19">
    <property type="entry name" value="UBIQUINONE BIOSYNTHESIS O-METHYLTRANSFERASE, MITOCHONDRIAL"/>
    <property type="match status" value="1"/>
</dbReference>
<keyword evidence="5" id="KW-1185">Reference proteome</keyword>
<protein>
    <submittedName>
        <fullName evidence="4">Class I SAM-dependent methyltransferase</fullName>
        <ecNumber evidence="4">2.1.-.-</ecNumber>
    </submittedName>
</protein>
<dbReference type="PANTHER" id="PTHR43464">
    <property type="entry name" value="METHYLTRANSFERASE"/>
    <property type="match status" value="1"/>
</dbReference>
<dbReference type="Gene3D" id="3.40.50.150">
    <property type="entry name" value="Vaccinia Virus protein VP39"/>
    <property type="match status" value="1"/>
</dbReference>
<keyword evidence="2 4" id="KW-0808">Transferase</keyword>
<organism evidence="4 5">
    <name type="scientific">Piscinibacter gummiphilus</name>
    <dbReference type="NCBI Taxonomy" id="946333"/>
    <lineage>
        <taxon>Bacteria</taxon>
        <taxon>Pseudomonadati</taxon>
        <taxon>Pseudomonadota</taxon>
        <taxon>Betaproteobacteria</taxon>
        <taxon>Burkholderiales</taxon>
        <taxon>Sphaerotilaceae</taxon>
        <taxon>Piscinibacter</taxon>
    </lineage>
</organism>
<dbReference type="EMBL" id="CP136336">
    <property type="protein sequence ID" value="WOB08983.1"/>
    <property type="molecule type" value="Genomic_DNA"/>
</dbReference>
<evidence type="ECO:0000256" key="2">
    <source>
        <dbReference type="ARBA" id="ARBA00022679"/>
    </source>
</evidence>
<keyword evidence="3" id="KW-0949">S-adenosyl-L-methionine</keyword>
<reference evidence="4 5" key="1">
    <citation type="submission" date="2023-10" db="EMBL/GenBank/DDBJ databases">
        <title>Bacteria for the degradation of biodegradable plastic PBAT(Polybutylene adipate terephthalate).</title>
        <authorList>
            <person name="Weon H.-Y."/>
            <person name="Yeon J."/>
        </authorList>
    </citation>
    <scope>NUCLEOTIDE SEQUENCE [LARGE SCALE GENOMIC DNA]</scope>
    <source>
        <strain evidence="4 5">SBD 7-3</strain>
    </source>
</reference>
<dbReference type="InterPro" id="IPR029063">
    <property type="entry name" value="SAM-dependent_MTases_sf"/>
</dbReference>
<evidence type="ECO:0000256" key="1">
    <source>
        <dbReference type="ARBA" id="ARBA00022603"/>
    </source>
</evidence>
<dbReference type="GO" id="GO:0008168">
    <property type="term" value="F:methyltransferase activity"/>
    <property type="evidence" value="ECO:0007669"/>
    <property type="project" value="UniProtKB-KW"/>
</dbReference>
<gene>
    <name evidence="4" type="ORF">RXV79_02750</name>
</gene>
<keyword evidence="1 4" id="KW-0489">Methyltransferase</keyword>
<sequence length="245" mass="26504">MSAVLHAAATEAWPALLDAASQPYLRDGRFAWGFARGKLGRDPVFRHLLSQGLIAPRARVLDIGCGQGLLASLLRAGQQLHSQGLWPQGWAAAPAGVRLTGIELVQRDVDRARTALGDTAEFVCGDMRSTPFPEADVAVLLDVLHYVSAPDQDAVLAKVRRALAPGGVLLLRVADAAYSRRFAFSRWVDAAVMLVRHGRVLPQCGRTLPQWIAQLESLGFEVRSQPMSQGTPFANVLLIARVASR</sequence>
<proteinExistence type="predicted"/>
<evidence type="ECO:0000256" key="3">
    <source>
        <dbReference type="ARBA" id="ARBA00022691"/>
    </source>
</evidence>
<evidence type="ECO:0000313" key="4">
    <source>
        <dbReference type="EMBL" id="WOB08983.1"/>
    </source>
</evidence>
<dbReference type="CDD" id="cd02440">
    <property type="entry name" value="AdoMet_MTases"/>
    <property type="match status" value="1"/>
</dbReference>
<dbReference type="Proteomes" id="UP001303946">
    <property type="component" value="Chromosome"/>
</dbReference>
<name>A0ABZ0D1Q0_9BURK</name>
<dbReference type="SUPFAM" id="SSF53335">
    <property type="entry name" value="S-adenosyl-L-methionine-dependent methyltransferases"/>
    <property type="match status" value="1"/>
</dbReference>
<dbReference type="GO" id="GO:0032259">
    <property type="term" value="P:methylation"/>
    <property type="evidence" value="ECO:0007669"/>
    <property type="project" value="UniProtKB-KW"/>
</dbReference>
<dbReference type="Pfam" id="PF13489">
    <property type="entry name" value="Methyltransf_23"/>
    <property type="match status" value="1"/>
</dbReference>
<evidence type="ECO:0000313" key="5">
    <source>
        <dbReference type="Proteomes" id="UP001303946"/>
    </source>
</evidence>